<sequence>MKKNLLLAGLLTTFSLVAKSQVGINTSNPQGIFNIDGLKNNPTTGVPTAVQATDDLVVTPNGNLGLGLIAPGTTLDVNGAITNRETALAVAGNAVTIPANVSQVQLTGAATATVTITAPVPPNAGQRIIVYNNTTGGFGAALGGVTIPNGKALEYVYSNSGWRSTDGGSVGATPVNLYTADGTLTGNRTVTQGANTLTFTGTQINAFSVDGSTLSVDAANDRVGLGTTTPDTKLTISTPDNSFGVNHTNGIVNLKTFIGGGVASLGTTTANDLRFITNNTQKMTVTSGGNVGVGTVTPTNKLVVTGANAQPSALGTASTNATFRVDGNTNHALDFGTYTNSPFGSYISSQNKTSTTGLPLVLNPVGGNVGVGTNAPDNSALLDLTATNRGFLLPRVSLTSMTDGTTVPSPAKGLMVYNSNTALTPYGEGLYVNSGTSGAPSWDKLSPQKSDFILSAVVFAAASAPVDQAATGNPPAPAVIDNINIGLSTTVTVPPNSTAKILMTYNVPMGTYPAGATSGNTNVAGYFGIRFLKDGVEAPEGSRKYAIPYANSGSHMMSVTGNFTETVVNNGSSPLNIVYTLNGYMENTETAVRFNMWASSGDNFNWGKGSLTGTVFAKPN</sequence>
<reference evidence="2" key="1">
    <citation type="submission" date="2019-01" db="EMBL/GenBank/DDBJ databases">
        <title>Whole Genome Sequencing for Putative Detection of Antimicrobial Resistance and Potential Virulence Factors in Chryseobacterium indologenes isolated from Nile Tilapia in Tanzania.</title>
        <authorList>
            <person name="Mwega E."/>
            <person name="Mutoloki S."/>
            <person name="Mugimba K."/>
            <person name="Colquhoun D."/>
            <person name="Mdegela R."/>
            <person name="Evensen O."/>
            <person name="Wasteson Y."/>
        </authorList>
    </citation>
    <scope>NUCLEOTIDE SEQUENCE [LARGE SCALE GENOMIC DNA]</scope>
    <source>
        <strain evidence="2">StR 01</strain>
    </source>
</reference>
<gene>
    <name evidence="2" type="ORF">EU348_04715</name>
</gene>
<evidence type="ECO:0008006" key="3">
    <source>
        <dbReference type="Google" id="ProtNLM"/>
    </source>
</evidence>
<proteinExistence type="predicted"/>
<accession>A0A411DJI3</accession>
<keyword evidence="1" id="KW-0732">Signal</keyword>
<protein>
    <recommendedName>
        <fullName evidence="3">C1q domain-containing protein</fullName>
    </recommendedName>
</protein>
<feature type="signal peptide" evidence="1">
    <location>
        <begin position="1"/>
        <end position="20"/>
    </location>
</feature>
<dbReference type="AlphaFoldDB" id="A0A411DJI3"/>
<name>A0A411DJI3_CHRID</name>
<organism evidence="2">
    <name type="scientific">Chryseobacterium indologenes</name>
    <name type="common">Flavobacterium indologenes</name>
    <dbReference type="NCBI Taxonomy" id="253"/>
    <lineage>
        <taxon>Bacteria</taxon>
        <taxon>Pseudomonadati</taxon>
        <taxon>Bacteroidota</taxon>
        <taxon>Flavobacteriia</taxon>
        <taxon>Flavobacteriales</taxon>
        <taxon>Weeksellaceae</taxon>
        <taxon>Chryseobacterium group</taxon>
        <taxon>Chryseobacterium</taxon>
    </lineage>
</organism>
<evidence type="ECO:0000256" key="1">
    <source>
        <dbReference type="SAM" id="SignalP"/>
    </source>
</evidence>
<evidence type="ECO:0000313" key="2">
    <source>
        <dbReference type="EMBL" id="QBA20519.1"/>
    </source>
</evidence>
<dbReference type="EMBL" id="CP035532">
    <property type="protein sequence ID" value="QBA20519.1"/>
    <property type="molecule type" value="Genomic_DNA"/>
</dbReference>
<feature type="chain" id="PRO_5019560158" description="C1q domain-containing protein" evidence="1">
    <location>
        <begin position="21"/>
        <end position="620"/>
    </location>
</feature>